<evidence type="ECO:0000259" key="1">
    <source>
        <dbReference type="PROSITE" id="PS50801"/>
    </source>
</evidence>
<dbReference type="Pfam" id="PF01740">
    <property type="entry name" value="STAS"/>
    <property type="match status" value="1"/>
</dbReference>
<dbReference type="EMBL" id="CP036268">
    <property type="protein sequence ID" value="QDT39327.1"/>
    <property type="molecule type" value="Genomic_DNA"/>
</dbReference>
<dbReference type="Proteomes" id="UP000317318">
    <property type="component" value="Chromosome"/>
</dbReference>
<dbReference type="RefSeq" id="WP_310820751.1">
    <property type="nucleotide sequence ID" value="NZ_CP036268.1"/>
</dbReference>
<protein>
    <recommendedName>
        <fullName evidence="1">STAS domain-containing protein</fullName>
    </recommendedName>
</protein>
<gene>
    <name evidence="2" type="ORF">Pan189_37330</name>
</gene>
<name>A0A517R606_9PLAN</name>
<feature type="domain" description="STAS" evidence="1">
    <location>
        <begin position="6"/>
        <end position="120"/>
    </location>
</feature>
<dbReference type="PANTHER" id="PTHR33495:SF2">
    <property type="entry name" value="ANTI-SIGMA FACTOR ANTAGONIST TM_1081-RELATED"/>
    <property type="match status" value="1"/>
</dbReference>
<dbReference type="PANTHER" id="PTHR33495">
    <property type="entry name" value="ANTI-SIGMA FACTOR ANTAGONIST TM_1081-RELATED-RELATED"/>
    <property type="match status" value="1"/>
</dbReference>
<sequence length="123" mass="13815">MAAPTNHASVEVVRGVTVLRLGPQFESLDESHLDDVRELVMEVIDDAPEPRLVIDLTHTKFFGSAFLEVLFRAWNRVSKEQEGRFVLSGVTEYCREILEVTHLSSLWTVYPTAEAAVADIAEE</sequence>
<reference evidence="2 3" key="1">
    <citation type="submission" date="2019-02" db="EMBL/GenBank/DDBJ databases">
        <title>Deep-cultivation of Planctomycetes and their phenomic and genomic characterization uncovers novel biology.</title>
        <authorList>
            <person name="Wiegand S."/>
            <person name="Jogler M."/>
            <person name="Boedeker C."/>
            <person name="Pinto D."/>
            <person name="Vollmers J."/>
            <person name="Rivas-Marin E."/>
            <person name="Kohn T."/>
            <person name="Peeters S.H."/>
            <person name="Heuer A."/>
            <person name="Rast P."/>
            <person name="Oberbeckmann S."/>
            <person name="Bunk B."/>
            <person name="Jeske O."/>
            <person name="Meyerdierks A."/>
            <person name="Storesund J.E."/>
            <person name="Kallscheuer N."/>
            <person name="Luecker S."/>
            <person name="Lage O.M."/>
            <person name="Pohl T."/>
            <person name="Merkel B.J."/>
            <person name="Hornburger P."/>
            <person name="Mueller R.-W."/>
            <person name="Bruemmer F."/>
            <person name="Labrenz M."/>
            <person name="Spormann A.M."/>
            <person name="Op den Camp H."/>
            <person name="Overmann J."/>
            <person name="Amann R."/>
            <person name="Jetten M.S.M."/>
            <person name="Mascher T."/>
            <person name="Medema M.H."/>
            <person name="Devos D.P."/>
            <person name="Kaster A.-K."/>
            <person name="Ovreas L."/>
            <person name="Rohde M."/>
            <person name="Galperin M.Y."/>
            <person name="Jogler C."/>
        </authorList>
    </citation>
    <scope>NUCLEOTIDE SEQUENCE [LARGE SCALE GENOMIC DNA]</scope>
    <source>
        <strain evidence="2 3">Pan189</strain>
    </source>
</reference>
<organism evidence="2 3">
    <name type="scientific">Stratiformator vulcanicus</name>
    <dbReference type="NCBI Taxonomy" id="2527980"/>
    <lineage>
        <taxon>Bacteria</taxon>
        <taxon>Pseudomonadati</taxon>
        <taxon>Planctomycetota</taxon>
        <taxon>Planctomycetia</taxon>
        <taxon>Planctomycetales</taxon>
        <taxon>Planctomycetaceae</taxon>
        <taxon>Stratiformator</taxon>
    </lineage>
</organism>
<dbReference type="SUPFAM" id="SSF52091">
    <property type="entry name" value="SpoIIaa-like"/>
    <property type="match status" value="1"/>
</dbReference>
<accession>A0A517R606</accession>
<dbReference type="AlphaFoldDB" id="A0A517R606"/>
<evidence type="ECO:0000313" key="2">
    <source>
        <dbReference type="EMBL" id="QDT39327.1"/>
    </source>
</evidence>
<dbReference type="InterPro" id="IPR002645">
    <property type="entry name" value="STAS_dom"/>
</dbReference>
<keyword evidence="3" id="KW-1185">Reference proteome</keyword>
<dbReference type="PROSITE" id="PS50801">
    <property type="entry name" value="STAS"/>
    <property type="match status" value="1"/>
</dbReference>
<dbReference type="CDD" id="cd07043">
    <property type="entry name" value="STAS_anti-anti-sigma_factors"/>
    <property type="match status" value="1"/>
</dbReference>
<dbReference type="InterPro" id="IPR036513">
    <property type="entry name" value="STAS_dom_sf"/>
</dbReference>
<proteinExistence type="predicted"/>
<dbReference type="KEGG" id="svp:Pan189_37330"/>
<dbReference type="GO" id="GO:0043856">
    <property type="term" value="F:anti-sigma factor antagonist activity"/>
    <property type="evidence" value="ECO:0007669"/>
    <property type="project" value="TreeGrafter"/>
</dbReference>
<evidence type="ECO:0000313" key="3">
    <source>
        <dbReference type="Proteomes" id="UP000317318"/>
    </source>
</evidence>
<dbReference type="Gene3D" id="3.30.750.24">
    <property type="entry name" value="STAS domain"/>
    <property type="match status" value="1"/>
</dbReference>